<sequence>MADRTDLARLSPWTQKSTNSSSALPSTVSGTLFTGGNPNQWLRRRLEKVVRFILRATTIFHGILGRKEDPIAFAICYLARETATMEWWSRDAKMLERNGINSAGHACMTTLEGSQNYQESGEVAERLLSQFDNQEKYSTPSEVCSGRFLKEPDTEVANRLAACIDQYNG</sequence>
<protein>
    <submittedName>
        <fullName evidence="2">Uncharacterized protein</fullName>
    </submittedName>
</protein>
<feature type="region of interest" description="Disordered" evidence="1">
    <location>
        <begin position="1"/>
        <end position="31"/>
    </location>
</feature>
<keyword evidence="3" id="KW-1185">Reference proteome</keyword>
<organism evidence="2 3">
    <name type="scientific">Paxillus involutus ATCC 200175</name>
    <dbReference type="NCBI Taxonomy" id="664439"/>
    <lineage>
        <taxon>Eukaryota</taxon>
        <taxon>Fungi</taxon>
        <taxon>Dikarya</taxon>
        <taxon>Basidiomycota</taxon>
        <taxon>Agaricomycotina</taxon>
        <taxon>Agaricomycetes</taxon>
        <taxon>Agaricomycetidae</taxon>
        <taxon>Boletales</taxon>
        <taxon>Paxilineae</taxon>
        <taxon>Paxillaceae</taxon>
        <taxon>Paxillus</taxon>
    </lineage>
</organism>
<accession>A0A0C9T054</accession>
<name>A0A0C9T054_PAXIN</name>
<evidence type="ECO:0000256" key="1">
    <source>
        <dbReference type="SAM" id="MobiDB-lite"/>
    </source>
</evidence>
<gene>
    <name evidence="2" type="ORF">PAXINDRAFT_17910</name>
</gene>
<dbReference type="EMBL" id="KN819523">
    <property type="protein sequence ID" value="KIJ08995.1"/>
    <property type="molecule type" value="Genomic_DNA"/>
</dbReference>
<feature type="compositionally biased region" description="Polar residues" evidence="1">
    <location>
        <begin position="12"/>
        <end position="31"/>
    </location>
</feature>
<proteinExistence type="predicted"/>
<dbReference type="Proteomes" id="UP000053647">
    <property type="component" value="Unassembled WGS sequence"/>
</dbReference>
<reference evidence="3" key="2">
    <citation type="submission" date="2015-01" db="EMBL/GenBank/DDBJ databases">
        <title>Evolutionary Origins and Diversification of the Mycorrhizal Mutualists.</title>
        <authorList>
            <consortium name="DOE Joint Genome Institute"/>
            <consortium name="Mycorrhizal Genomics Consortium"/>
            <person name="Kohler A."/>
            <person name="Kuo A."/>
            <person name="Nagy L.G."/>
            <person name="Floudas D."/>
            <person name="Copeland A."/>
            <person name="Barry K.W."/>
            <person name="Cichocki N."/>
            <person name="Veneault-Fourrey C."/>
            <person name="LaButti K."/>
            <person name="Lindquist E.A."/>
            <person name="Lipzen A."/>
            <person name="Lundell T."/>
            <person name="Morin E."/>
            <person name="Murat C."/>
            <person name="Riley R."/>
            <person name="Ohm R."/>
            <person name="Sun H."/>
            <person name="Tunlid A."/>
            <person name="Henrissat B."/>
            <person name="Grigoriev I.V."/>
            <person name="Hibbett D.S."/>
            <person name="Martin F."/>
        </authorList>
    </citation>
    <scope>NUCLEOTIDE SEQUENCE [LARGE SCALE GENOMIC DNA]</scope>
    <source>
        <strain evidence="3">ATCC 200175</strain>
    </source>
</reference>
<dbReference type="AlphaFoldDB" id="A0A0C9T054"/>
<evidence type="ECO:0000313" key="3">
    <source>
        <dbReference type="Proteomes" id="UP000053647"/>
    </source>
</evidence>
<dbReference type="HOGENOM" id="CLU_1579021_0_0_1"/>
<dbReference type="OrthoDB" id="8954335at2759"/>
<evidence type="ECO:0000313" key="2">
    <source>
        <dbReference type="EMBL" id="KIJ08995.1"/>
    </source>
</evidence>
<reference evidence="2 3" key="1">
    <citation type="submission" date="2014-06" db="EMBL/GenBank/DDBJ databases">
        <authorList>
            <consortium name="DOE Joint Genome Institute"/>
            <person name="Kuo A."/>
            <person name="Kohler A."/>
            <person name="Nagy L.G."/>
            <person name="Floudas D."/>
            <person name="Copeland A."/>
            <person name="Barry K.W."/>
            <person name="Cichocki N."/>
            <person name="Veneault-Fourrey C."/>
            <person name="LaButti K."/>
            <person name="Lindquist E.A."/>
            <person name="Lipzen A."/>
            <person name="Lundell T."/>
            <person name="Morin E."/>
            <person name="Murat C."/>
            <person name="Sun H."/>
            <person name="Tunlid A."/>
            <person name="Henrissat B."/>
            <person name="Grigoriev I.V."/>
            <person name="Hibbett D.S."/>
            <person name="Martin F."/>
            <person name="Nordberg H.P."/>
            <person name="Cantor M.N."/>
            <person name="Hua S.X."/>
        </authorList>
    </citation>
    <scope>NUCLEOTIDE SEQUENCE [LARGE SCALE GENOMIC DNA]</scope>
    <source>
        <strain evidence="2 3">ATCC 200175</strain>
    </source>
</reference>